<organism evidence="7">
    <name type="scientific">Vibrio sp. HB236076</name>
    <dbReference type="NCBI Taxonomy" id="3232307"/>
    <lineage>
        <taxon>Bacteria</taxon>
        <taxon>Pseudomonadati</taxon>
        <taxon>Pseudomonadota</taxon>
        <taxon>Gammaproteobacteria</taxon>
        <taxon>Vibrionales</taxon>
        <taxon>Vibrionaceae</taxon>
        <taxon>Vibrio</taxon>
    </lineage>
</organism>
<evidence type="ECO:0000313" key="7">
    <source>
        <dbReference type="EMBL" id="XDK26231.1"/>
    </source>
</evidence>
<keyword evidence="4" id="KW-0029">Amino-acid transport</keyword>
<name>A0AB39HD63_9VIBR</name>
<dbReference type="CDD" id="cd06347">
    <property type="entry name" value="PBP1_ABC_LivK_ligand_binding-like"/>
    <property type="match status" value="1"/>
</dbReference>
<accession>A0AB39HD63</accession>
<feature type="chain" id="PRO_5044309686" evidence="5">
    <location>
        <begin position="23"/>
        <end position="373"/>
    </location>
</feature>
<evidence type="ECO:0000259" key="6">
    <source>
        <dbReference type="Pfam" id="PF13458"/>
    </source>
</evidence>
<feature type="domain" description="Leucine-binding protein" evidence="6">
    <location>
        <begin position="26"/>
        <end position="361"/>
    </location>
</feature>
<dbReference type="InterPro" id="IPR000709">
    <property type="entry name" value="Leu_Ile_Val-bd"/>
</dbReference>
<proteinExistence type="inferred from homology"/>
<dbReference type="GO" id="GO:0006865">
    <property type="term" value="P:amino acid transport"/>
    <property type="evidence" value="ECO:0007669"/>
    <property type="project" value="UniProtKB-KW"/>
</dbReference>
<sequence>MKGFFTAFKVLILFFLSFAVQASDNTIKIGAIFAKTGEAAEENMVLFQAVRFAVDEVNQLGGIHGRAIELLEYDNHSNAIQSLQAAQRAVADGVLAVIGASWSTHSLAIAPYLQKMQTPMISPDSTNPRLTAIGDYIFRACVSDTWQGKLLSKFAWSQLQGQTAIILQNTNSDYSIGLSEQFALDFASMGGEIKAIINYKSDLNNLDDILSKVSASSPDILFIPGYGESGKIVKSAQNAGIKSKVLGGDTWSYKEFFVHGGQDLHEGYYSSHWNKSLTDTKSVDFVERYGKFYQITDYVAGGYDAAWILFEAMKRAKKIERQVIRDELANTRDFDGVTGRISFDSQGDAIKGMLIIKITDGKTQVLSKIDPSY</sequence>
<dbReference type="InterPro" id="IPR028082">
    <property type="entry name" value="Peripla_BP_I"/>
</dbReference>
<evidence type="ECO:0000256" key="5">
    <source>
        <dbReference type="SAM" id="SignalP"/>
    </source>
</evidence>
<dbReference type="SUPFAM" id="SSF53822">
    <property type="entry name" value="Periplasmic binding protein-like I"/>
    <property type="match status" value="1"/>
</dbReference>
<gene>
    <name evidence="7" type="ORF">AB0763_06220</name>
</gene>
<comment type="similarity">
    <text evidence="1">Belongs to the leucine-binding protein family.</text>
</comment>
<keyword evidence="2" id="KW-0813">Transport</keyword>
<dbReference type="PANTHER" id="PTHR30483">
    <property type="entry name" value="LEUCINE-SPECIFIC-BINDING PROTEIN"/>
    <property type="match status" value="1"/>
</dbReference>
<dbReference type="PANTHER" id="PTHR30483:SF6">
    <property type="entry name" value="PERIPLASMIC BINDING PROTEIN OF ABC TRANSPORTER FOR NATURAL AMINO ACIDS"/>
    <property type="match status" value="1"/>
</dbReference>
<evidence type="ECO:0000256" key="4">
    <source>
        <dbReference type="ARBA" id="ARBA00022970"/>
    </source>
</evidence>
<feature type="signal peptide" evidence="5">
    <location>
        <begin position="1"/>
        <end position="22"/>
    </location>
</feature>
<keyword evidence="3 5" id="KW-0732">Signal</keyword>
<evidence type="ECO:0000256" key="3">
    <source>
        <dbReference type="ARBA" id="ARBA00022729"/>
    </source>
</evidence>
<dbReference type="RefSeq" id="WP_306101601.1">
    <property type="nucleotide sequence ID" value="NZ_CP162601.1"/>
</dbReference>
<dbReference type="InterPro" id="IPR028081">
    <property type="entry name" value="Leu-bd"/>
</dbReference>
<evidence type="ECO:0000256" key="1">
    <source>
        <dbReference type="ARBA" id="ARBA00010062"/>
    </source>
</evidence>
<reference evidence="7" key="1">
    <citation type="submission" date="2024-07" db="EMBL/GenBank/DDBJ databases">
        <title>Genome Analysis of a Potential Novel Vibrio Species Secreting pH- and Thermo-stable Alginate Lyase and its Application in Producing Alginate Oligosaccharides.</title>
        <authorList>
            <person name="Huang H."/>
            <person name="Bao K."/>
        </authorList>
    </citation>
    <scope>NUCLEOTIDE SEQUENCE</scope>
    <source>
        <strain evidence="7">HB236076</strain>
    </source>
</reference>
<dbReference type="InterPro" id="IPR051010">
    <property type="entry name" value="BCAA_transport"/>
</dbReference>
<dbReference type="PRINTS" id="PR00337">
    <property type="entry name" value="LEUILEVALBP"/>
</dbReference>
<dbReference type="EMBL" id="CP162601">
    <property type="protein sequence ID" value="XDK26231.1"/>
    <property type="molecule type" value="Genomic_DNA"/>
</dbReference>
<protein>
    <submittedName>
        <fullName evidence="7">ABC transporter substrate-binding protein</fullName>
    </submittedName>
</protein>
<dbReference type="AlphaFoldDB" id="A0AB39HD63"/>
<dbReference type="Pfam" id="PF13458">
    <property type="entry name" value="Peripla_BP_6"/>
    <property type="match status" value="1"/>
</dbReference>
<dbReference type="Gene3D" id="3.40.50.2300">
    <property type="match status" value="2"/>
</dbReference>
<dbReference type="KEGG" id="vih:AB0763_06220"/>
<evidence type="ECO:0000256" key="2">
    <source>
        <dbReference type="ARBA" id="ARBA00022448"/>
    </source>
</evidence>